<dbReference type="Pfam" id="PF00646">
    <property type="entry name" value="F-box"/>
    <property type="match status" value="1"/>
</dbReference>
<keyword evidence="5" id="KW-1185">Reference proteome</keyword>
<dbReference type="Pfam" id="PF24758">
    <property type="entry name" value="LRR_At5g56370"/>
    <property type="match status" value="1"/>
</dbReference>
<evidence type="ECO:0000259" key="2">
    <source>
        <dbReference type="Pfam" id="PF24758"/>
    </source>
</evidence>
<dbReference type="SUPFAM" id="SSF81383">
    <property type="entry name" value="F-box domain"/>
    <property type="match status" value="1"/>
</dbReference>
<organism evidence="3 5">
    <name type="scientific">Cuscuta epithymum</name>
    <dbReference type="NCBI Taxonomy" id="186058"/>
    <lineage>
        <taxon>Eukaryota</taxon>
        <taxon>Viridiplantae</taxon>
        <taxon>Streptophyta</taxon>
        <taxon>Embryophyta</taxon>
        <taxon>Tracheophyta</taxon>
        <taxon>Spermatophyta</taxon>
        <taxon>Magnoliopsida</taxon>
        <taxon>eudicotyledons</taxon>
        <taxon>Gunneridae</taxon>
        <taxon>Pentapetalae</taxon>
        <taxon>asterids</taxon>
        <taxon>lamiids</taxon>
        <taxon>Solanales</taxon>
        <taxon>Convolvulaceae</taxon>
        <taxon>Cuscuteae</taxon>
        <taxon>Cuscuta</taxon>
        <taxon>Cuscuta subgen. Cuscuta</taxon>
    </lineage>
</organism>
<sequence>MAAKDRISELPGDVIDHILGFLPIRDAARTSALSTVWRDVWLSLSQLRFDRKFFNYIQYNYVMASAMFIINKILMKHNGPIRKFVFDFTMFYLKDDEDKSRWAEFDELLLFLTRNGVEEMDLSFESSAYILPDFIYSCSTLKKLSLCGVFIEPIKASCIFPNVTSLYLEDVECDSKNLVQCPADLPMLKSLVCRNISGFNITAPKLSCLTICFTLRQGILPVNLDMKTIHSLHLDDYSTKDFIKELTRLGKQGTTLNVNHLKLGVDVKDDEISAFIDLLRMCPKLYRLDILLPWDVEATTIDFLLEHPKFNVAETCKTVHELHLFCMFSGSRGEMLLFKWLLTCFPMLKKLFVFQSTVFSSQTENRKKRKLLRFLRGSSKANIVYIIERR</sequence>
<protein>
    <recommendedName>
        <fullName evidence="6">F-box domain-containing protein</fullName>
    </recommendedName>
</protein>
<dbReference type="AlphaFoldDB" id="A0AAV0DPV8"/>
<evidence type="ECO:0008006" key="6">
    <source>
        <dbReference type="Google" id="ProtNLM"/>
    </source>
</evidence>
<dbReference type="EMBL" id="CAMAPF010000123">
    <property type="protein sequence ID" value="CAH9103825.1"/>
    <property type="molecule type" value="Genomic_DNA"/>
</dbReference>
<evidence type="ECO:0000313" key="5">
    <source>
        <dbReference type="Proteomes" id="UP001152523"/>
    </source>
</evidence>
<dbReference type="EMBL" id="CAMAPF010001026">
    <property type="protein sequence ID" value="CAH9140730.1"/>
    <property type="molecule type" value="Genomic_DNA"/>
</dbReference>
<dbReference type="InterPro" id="IPR032675">
    <property type="entry name" value="LRR_dom_sf"/>
</dbReference>
<dbReference type="InterPro" id="IPR055411">
    <property type="entry name" value="LRR_FXL15/At3g58940/PEG3-like"/>
</dbReference>
<accession>A0AAV0DPV8</accession>
<dbReference type="Gene3D" id="3.80.10.10">
    <property type="entry name" value="Ribonuclease Inhibitor"/>
    <property type="match status" value="1"/>
</dbReference>
<proteinExistence type="predicted"/>
<evidence type="ECO:0000313" key="4">
    <source>
        <dbReference type="EMBL" id="CAH9140730.1"/>
    </source>
</evidence>
<dbReference type="PANTHER" id="PTHR31639:SF243">
    <property type="entry name" value="F-BOX DOMAIN-CONTAINING PROTEIN"/>
    <property type="match status" value="1"/>
</dbReference>
<gene>
    <name evidence="3" type="ORF">CEPIT_LOCUS16562</name>
    <name evidence="4" type="ORF">CEPIT_LOCUS38582</name>
</gene>
<dbReference type="Proteomes" id="UP001152523">
    <property type="component" value="Unassembled WGS sequence"/>
</dbReference>
<dbReference type="InterPro" id="IPR053781">
    <property type="entry name" value="F-box_AtFBL13-like"/>
</dbReference>
<dbReference type="PANTHER" id="PTHR31639">
    <property type="entry name" value="F-BOX PROTEIN-LIKE"/>
    <property type="match status" value="1"/>
</dbReference>
<evidence type="ECO:0000259" key="1">
    <source>
        <dbReference type="Pfam" id="PF00646"/>
    </source>
</evidence>
<comment type="caution">
    <text evidence="3">The sequence shown here is derived from an EMBL/GenBank/DDBJ whole genome shotgun (WGS) entry which is preliminary data.</text>
</comment>
<feature type="domain" description="F-box/LRR-repeat protein 15/At3g58940/PEG3-like LRR" evidence="2">
    <location>
        <begin position="106"/>
        <end position="215"/>
    </location>
</feature>
<dbReference type="SUPFAM" id="SSF52047">
    <property type="entry name" value="RNI-like"/>
    <property type="match status" value="1"/>
</dbReference>
<name>A0AAV0DPV8_9ASTE</name>
<dbReference type="InterPro" id="IPR036047">
    <property type="entry name" value="F-box-like_dom_sf"/>
</dbReference>
<evidence type="ECO:0000313" key="3">
    <source>
        <dbReference type="EMBL" id="CAH9103825.1"/>
    </source>
</evidence>
<dbReference type="CDD" id="cd22160">
    <property type="entry name" value="F-box_AtFBL13-like"/>
    <property type="match status" value="1"/>
</dbReference>
<dbReference type="InterPro" id="IPR001810">
    <property type="entry name" value="F-box_dom"/>
</dbReference>
<reference evidence="3" key="1">
    <citation type="submission" date="2022-07" db="EMBL/GenBank/DDBJ databases">
        <authorList>
            <person name="Macas J."/>
            <person name="Novak P."/>
            <person name="Neumann P."/>
        </authorList>
    </citation>
    <scope>NUCLEOTIDE SEQUENCE</scope>
</reference>
<feature type="domain" description="F-box" evidence="1">
    <location>
        <begin position="7"/>
        <end position="45"/>
    </location>
</feature>